<protein>
    <recommendedName>
        <fullName evidence="5">Stress-related protein</fullName>
    </recommendedName>
</protein>
<keyword evidence="4" id="KW-1185">Reference proteome</keyword>
<gene>
    <name evidence="3" type="ORF">MANES_05G063700v8</name>
</gene>
<dbReference type="PANTHER" id="PTHR33732:SF3">
    <property type="entry name" value="OS07G0671800 PROTEIN"/>
    <property type="match status" value="1"/>
</dbReference>
<keyword evidence="2" id="KW-0812">Transmembrane</keyword>
<name>A0A2C9VTU6_MANES</name>
<sequence length="236" mass="26364">MAEIEVKEQAEMVQDNDKKLKYLDFVQAAAIYVLICFSAIYDYAKENSGPLKLGVQTVEGTVKTVIGPVYEKFRDVPFELLKFVDLKVDHSLSELDRHVPSLVKQASSQARAVAWEVRRAGMVDAAKSIAKTMYTKYEPTAKELYCKYEPVAERYAVSAWHALNLLPLFPRAAEVAVPTAAYWSEKYNLVVSQTAERGYTAASYLPLIPIEKIAKVFQEDDNGPTVSASEEVVTAQ</sequence>
<accession>A0A2C9VTU6</accession>
<comment type="caution">
    <text evidence="3">The sequence shown here is derived from an EMBL/GenBank/DDBJ whole genome shotgun (WGS) entry which is preliminary data.</text>
</comment>
<dbReference type="STRING" id="3983.A0A2C9VTU6"/>
<keyword evidence="2" id="KW-1133">Transmembrane helix</keyword>
<evidence type="ECO:0000256" key="2">
    <source>
        <dbReference type="SAM" id="Phobius"/>
    </source>
</evidence>
<reference evidence="4" key="1">
    <citation type="journal article" date="2016" name="Nat. Biotechnol.">
        <title>Sequencing wild and cultivated cassava and related species reveals extensive interspecific hybridization and genetic diversity.</title>
        <authorList>
            <person name="Bredeson J.V."/>
            <person name="Lyons J.B."/>
            <person name="Prochnik S.E."/>
            <person name="Wu G.A."/>
            <person name="Ha C.M."/>
            <person name="Edsinger-Gonzales E."/>
            <person name="Grimwood J."/>
            <person name="Schmutz J."/>
            <person name="Rabbi I.Y."/>
            <person name="Egesi C."/>
            <person name="Nauluvula P."/>
            <person name="Lebot V."/>
            <person name="Ndunguru J."/>
            <person name="Mkamilo G."/>
            <person name="Bart R.S."/>
            <person name="Setter T.L."/>
            <person name="Gleadow R.M."/>
            <person name="Kulakow P."/>
            <person name="Ferguson M.E."/>
            <person name="Rounsley S."/>
            <person name="Rokhsar D.S."/>
        </authorList>
    </citation>
    <scope>NUCLEOTIDE SEQUENCE [LARGE SCALE GENOMIC DNA]</scope>
    <source>
        <strain evidence="4">cv. AM560-2</strain>
    </source>
</reference>
<keyword evidence="2" id="KW-0472">Membrane</keyword>
<proteinExistence type="inferred from homology"/>
<dbReference type="OMA" id="FHDVPFK"/>
<dbReference type="InterPro" id="IPR008802">
    <property type="entry name" value="REF"/>
</dbReference>
<dbReference type="Gramene" id="Manes.05G063700.1.v8.1">
    <property type="protein sequence ID" value="Manes.05G063700.1.v8.1.CDS"/>
    <property type="gene ID" value="Manes.05G063700.v8.1"/>
</dbReference>
<evidence type="ECO:0000313" key="4">
    <source>
        <dbReference type="Proteomes" id="UP000091857"/>
    </source>
</evidence>
<dbReference type="PANTHER" id="PTHR33732">
    <property type="entry name" value="REF/SRPP-LIKE PROTEIN OS05G0151300/LOC_OS05G05940"/>
    <property type="match status" value="1"/>
</dbReference>
<evidence type="ECO:0000256" key="1">
    <source>
        <dbReference type="ARBA" id="ARBA00009737"/>
    </source>
</evidence>
<dbReference type="Pfam" id="PF05755">
    <property type="entry name" value="REF"/>
    <property type="match status" value="1"/>
</dbReference>
<organism evidence="3 4">
    <name type="scientific">Manihot esculenta</name>
    <name type="common">Cassava</name>
    <name type="synonym">Jatropha manihot</name>
    <dbReference type="NCBI Taxonomy" id="3983"/>
    <lineage>
        <taxon>Eukaryota</taxon>
        <taxon>Viridiplantae</taxon>
        <taxon>Streptophyta</taxon>
        <taxon>Embryophyta</taxon>
        <taxon>Tracheophyta</taxon>
        <taxon>Spermatophyta</taxon>
        <taxon>Magnoliopsida</taxon>
        <taxon>eudicotyledons</taxon>
        <taxon>Gunneridae</taxon>
        <taxon>Pentapetalae</taxon>
        <taxon>rosids</taxon>
        <taxon>fabids</taxon>
        <taxon>Malpighiales</taxon>
        <taxon>Euphorbiaceae</taxon>
        <taxon>Crotonoideae</taxon>
        <taxon>Manihoteae</taxon>
        <taxon>Manihot</taxon>
    </lineage>
</organism>
<dbReference type="EMBL" id="CM004391">
    <property type="protein sequence ID" value="OAY49533.1"/>
    <property type="molecule type" value="Genomic_DNA"/>
</dbReference>
<dbReference type="Proteomes" id="UP000091857">
    <property type="component" value="Chromosome 5"/>
</dbReference>
<dbReference type="AlphaFoldDB" id="A0A2C9VTU6"/>
<dbReference type="OrthoDB" id="1905464at2759"/>
<evidence type="ECO:0000313" key="3">
    <source>
        <dbReference type="EMBL" id="OAY49533.1"/>
    </source>
</evidence>
<feature type="transmembrane region" description="Helical" evidence="2">
    <location>
        <begin position="25"/>
        <end position="44"/>
    </location>
</feature>
<evidence type="ECO:0008006" key="5">
    <source>
        <dbReference type="Google" id="ProtNLM"/>
    </source>
</evidence>
<comment type="similarity">
    <text evidence="1">Belongs to the REF/SRPP family.</text>
</comment>